<dbReference type="RefSeq" id="WP_252619996.1">
    <property type="nucleotide sequence ID" value="NZ_CP099490.1"/>
</dbReference>
<proteinExistence type="predicted"/>
<sequence>MVAAPSPDDQLAVLHDLRPRMSVLEFVFHHGDTGHSLAAALSGLGPERTVGVGPRPGYQRADPKAVLHRYAYDRSIIAALRDIGGLFTLVTSPRGDRVEWTELGDVDLAIYDRSGRLFLYTVTHEGLIFVR</sequence>
<keyword evidence="2" id="KW-1185">Reference proteome</keyword>
<organism evidence="1 2">
    <name type="scientific">Ornithinimicrobium cryptoxanthini</name>
    <dbReference type="NCBI Taxonomy" id="2934161"/>
    <lineage>
        <taxon>Bacteria</taxon>
        <taxon>Bacillati</taxon>
        <taxon>Actinomycetota</taxon>
        <taxon>Actinomycetes</taxon>
        <taxon>Micrococcales</taxon>
        <taxon>Ornithinimicrobiaceae</taxon>
        <taxon>Ornithinimicrobium</taxon>
    </lineage>
</organism>
<dbReference type="Proteomes" id="UP001056535">
    <property type="component" value="Chromosome"/>
</dbReference>
<dbReference type="EMBL" id="CP099490">
    <property type="protein sequence ID" value="USQ75570.1"/>
    <property type="molecule type" value="Genomic_DNA"/>
</dbReference>
<evidence type="ECO:0000313" key="2">
    <source>
        <dbReference type="Proteomes" id="UP001056535"/>
    </source>
</evidence>
<gene>
    <name evidence="1" type="ORF">NF557_13250</name>
</gene>
<protein>
    <submittedName>
        <fullName evidence="1">Uncharacterized protein</fullName>
    </submittedName>
</protein>
<reference evidence="1" key="1">
    <citation type="submission" date="2022-06" db="EMBL/GenBank/DDBJ databases">
        <title>Ornithinimicrobium JY.X270.</title>
        <authorList>
            <person name="Huang Y."/>
        </authorList>
    </citation>
    <scope>NUCLEOTIDE SEQUENCE</scope>
    <source>
        <strain evidence="1">JY.X270</strain>
    </source>
</reference>
<accession>A0ABY4YG98</accession>
<evidence type="ECO:0000313" key="1">
    <source>
        <dbReference type="EMBL" id="USQ75570.1"/>
    </source>
</evidence>
<name>A0ABY4YG98_9MICO</name>